<reference evidence="1 2" key="1">
    <citation type="journal article" date="2022" name="Hortic Res">
        <title>A haplotype resolved chromosomal level avocado genome allows analysis of novel avocado genes.</title>
        <authorList>
            <person name="Nath O."/>
            <person name="Fletcher S.J."/>
            <person name="Hayward A."/>
            <person name="Shaw L.M."/>
            <person name="Masouleh A.K."/>
            <person name="Furtado A."/>
            <person name="Henry R.J."/>
            <person name="Mitter N."/>
        </authorList>
    </citation>
    <scope>NUCLEOTIDE SEQUENCE [LARGE SCALE GENOMIC DNA]</scope>
    <source>
        <strain evidence="2">cv. Hass</strain>
    </source>
</reference>
<keyword evidence="2" id="KW-1185">Reference proteome</keyword>
<organism evidence="1 2">
    <name type="scientific">Persea americana</name>
    <name type="common">Avocado</name>
    <dbReference type="NCBI Taxonomy" id="3435"/>
    <lineage>
        <taxon>Eukaryota</taxon>
        <taxon>Viridiplantae</taxon>
        <taxon>Streptophyta</taxon>
        <taxon>Embryophyta</taxon>
        <taxon>Tracheophyta</taxon>
        <taxon>Spermatophyta</taxon>
        <taxon>Magnoliopsida</taxon>
        <taxon>Magnoliidae</taxon>
        <taxon>Laurales</taxon>
        <taxon>Lauraceae</taxon>
        <taxon>Persea</taxon>
    </lineage>
</organism>
<comment type="caution">
    <text evidence="1">The sequence shown here is derived from an EMBL/GenBank/DDBJ whole genome shotgun (WGS) entry which is preliminary data.</text>
</comment>
<evidence type="ECO:0000313" key="2">
    <source>
        <dbReference type="Proteomes" id="UP001234297"/>
    </source>
</evidence>
<evidence type="ECO:0000313" key="1">
    <source>
        <dbReference type="EMBL" id="KAJ8648802.1"/>
    </source>
</evidence>
<dbReference type="Proteomes" id="UP001234297">
    <property type="component" value="Chromosome 1"/>
</dbReference>
<accession>A0ACC2MSR7</accession>
<protein>
    <submittedName>
        <fullName evidence="1">Uncharacterized protein</fullName>
    </submittedName>
</protein>
<name>A0ACC2MSR7_PERAE</name>
<proteinExistence type="predicted"/>
<dbReference type="EMBL" id="CM056809">
    <property type="protein sequence ID" value="KAJ8648802.1"/>
    <property type="molecule type" value="Genomic_DNA"/>
</dbReference>
<gene>
    <name evidence="1" type="ORF">MRB53_001825</name>
</gene>
<sequence length="582" mass="63641">MEIGKNLAIFLSASAAAILAIALLPSFNLFTNPRSFSLKSSSSERTVADLVVTDAFIYTSDSSVPFAQAMAIGNGRILRVGNASSIQDLIGHRTQVLNLEGKVVVPGFFDSHVHFIPGGLQMARVELRDVKSKEEFVRMIEGVVKEKHMDYWVLGGGWNNEHWGGDLPAASWIDDITPNNPVWLSRTDGHMGLANSLALKIAGITNDTKDPAGGTIMRTADGEPTGLLVDSAMKLLLPWIPEVSVDERRDALLRASKLALARGVTTVVDFGRYFPGSPVELVWEDFSDVYQWADSAGKMLIRVCQFFPMETWPRLVALVQETGRALSEWMYLGGVKAFSDGSLGSNSALFYENYVDEPDNYGLQVTDTDWLLKMMLASDKSGLQIAVHAIGDKANDLVLNLSETVALTNGIRNRRFRIEHAQHLATGAPARFGQLEVIASVQPDHLLDDADSAVKKLGFDRAQRESYLFRSLLSNKARLTFGSDWPVADINPLRAIRTAMFRIPPGAEDAWIPSECVTLTDALKAYTISAAYASFLDNDLGSLSPGKLADFVVLLTDSWEDFTKEASASVLATYVGGKQAYP</sequence>